<evidence type="ECO:0000256" key="4">
    <source>
        <dbReference type="RuleBase" id="RU003694"/>
    </source>
</evidence>
<dbReference type="PANTHER" id="PTHR11712:SF322">
    <property type="entry name" value="POLYKETIDE BETA-KETOACYL SYNTHASE 2-RELATED"/>
    <property type="match status" value="1"/>
</dbReference>
<dbReference type="RefSeq" id="WP_153526113.1">
    <property type="nucleotide sequence ID" value="NZ_JBEPDZ010000019.1"/>
</dbReference>
<organism evidence="7 8">
    <name type="scientific">Streptomyces jumonjinensis</name>
    <dbReference type="NCBI Taxonomy" id="1945"/>
    <lineage>
        <taxon>Bacteria</taxon>
        <taxon>Bacillati</taxon>
        <taxon>Actinomycetota</taxon>
        <taxon>Actinomycetes</taxon>
        <taxon>Kitasatosporales</taxon>
        <taxon>Streptomycetaceae</taxon>
        <taxon>Streptomyces</taxon>
    </lineage>
</organism>
<dbReference type="InterPro" id="IPR020841">
    <property type="entry name" value="PKS_Beta-ketoAc_synthase_dom"/>
</dbReference>
<dbReference type="InterPro" id="IPR014031">
    <property type="entry name" value="Ketoacyl_synth_C"/>
</dbReference>
<dbReference type="OrthoDB" id="416758at2"/>
<dbReference type="GO" id="GO:0006633">
    <property type="term" value="P:fatty acid biosynthetic process"/>
    <property type="evidence" value="ECO:0007669"/>
    <property type="project" value="TreeGrafter"/>
</dbReference>
<comment type="similarity">
    <text evidence="1 4">Belongs to the thiolase-like superfamily. Beta-ketoacyl-ACP synthases family.</text>
</comment>
<dbReference type="EMBL" id="VCLA01000194">
    <property type="protein sequence ID" value="MQT04799.1"/>
    <property type="molecule type" value="Genomic_DNA"/>
</dbReference>
<reference evidence="7 8" key="1">
    <citation type="submission" date="2019-05" db="EMBL/GenBank/DDBJ databases">
        <title>Comparative genomics and metabolomics analyses of clavulanic acid producing Streptomyces species provides insight into specialized metabolism and evolution of beta-lactam biosynthetic gene clusters.</title>
        <authorList>
            <person name="Moore M.A."/>
            <person name="Cruz-Morales P."/>
            <person name="Barona Gomez F."/>
            <person name="Kapil T."/>
        </authorList>
    </citation>
    <scope>NUCLEOTIDE SEQUENCE [LARGE SCALE GENOMIC DNA]</scope>
    <source>
        <strain evidence="7 8">NRRL 5741</strain>
    </source>
</reference>
<dbReference type="Gene3D" id="3.40.47.10">
    <property type="match status" value="2"/>
</dbReference>
<dbReference type="InterPro" id="IPR014030">
    <property type="entry name" value="Ketoacyl_synth_N"/>
</dbReference>
<dbReference type="FunFam" id="3.40.47.10:FF:000089">
    <property type="entry name" value="Putative polyketide beta-ketoacyl synthase 2"/>
    <property type="match status" value="1"/>
</dbReference>
<proteinExistence type="inferred from homology"/>
<dbReference type="CDD" id="cd00832">
    <property type="entry name" value="CLF"/>
    <property type="match status" value="1"/>
</dbReference>
<sequence>MSNSRPDRRERRSPGRRTARAPGPAPAARRSVITGIGVIAPNGIGADVFWKSTHEGISVLDRVSREGCERLPLKVGGEVRDLEPATLVEERFLVQTDRFTHFAMAAADLALADARLGRADYADSPFSVGVVTASGSGGGEFGQRELQALWGKSSRFVGPYQSIAWFYAASTGQISIRGGFKGPCGVVCSDEAGGLDVFAHAAGAIERGTDAMIAGSAEAPLAPYSVVCQLGYEDLSTSDDPTRAYRPFTADACGFVPAEGGAMLVVEEESAALLRGARPRAWLAGHAATFTGPSRWPESREGLARAIQGALRSARCAPEEVDVVFADALGVPAADRAEALAITDALGAHGRRVPVTAPKTGIGRAYCGGPVLDVAAAVMAMEHGVVPPTPNVFDVCHDIDVVTGKARRAPLRTALVLSRGLMGSNSALVLRSAAPDGLRSDPTREGENA</sequence>
<evidence type="ECO:0000256" key="5">
    <source>
        <dbReference type="SAM" id="MobiDB-lite"/>
    </source>
</evidence>
<evidence type="ECO:0000256" key="1">
    <source>
        <dbReference type="ARBA" id="ARBA00008467"/>
    </source>
</evidence>
<evidence type="ECO:0000313" key="7">
    <source>
        <dbReference type="EMBL" id="MQT04799.1"/>
    </source>
</evidence>
<dbReference type="AlphaFoldDB" id="A0A646KR45"/>
<dbReference type="SMART" id="SM00825">
    <property type="entry name" value="PKS_KS"/>
    <property type="match status" value="1"/>
</dbReference>
<keyword evidence="3" id="KW-0012">Acyltransferase</keyword>
<protein>
    <submittedName>
        <fullName evidence="7">Ketosynthase chain-length factor</fullName>
    </submittedName>
</protein>
<feature type="region of interest" description="Disordered" evidence="5">
    <location>
        <begin position="1"/>
        <end position="28"/>
    </location>
</feature>
<name>A0A646KR45_STRJU</name>
<keyword evidence="8" id="KW-1185">Reference proteome</keyword>
<dbReference type="PROSITE" id="PS52004">
    <property type="entry name" value="KS3_2"/>
    <property type="match status" value="1"/>
</dbReference>
<dbReference type="SUPFAM" id="SSF53901">
    <property type="entry name" value="Thiolase-like"/>
    <property type="match status" value="2"/>
</dbReference>
<dbReference type="InterPro" id="IPR000794">
    <property type="entry name" value="Beta-ketoacyl_synthase"/>
</dbReference>
<evidence type="ECO:0000313" key="8">
    <source>
        <dbReference type="Proteomes" id="UP000419138"/>
    </source>
</evidence>
<feature type="domain" description="Ketosynthase family 3 (KS3)" evidence="6">
    <location>
        <begin position="28"/>
        <end position="432"/>
    </location>
</feature>
<evidence type="ECO:0000256" key="2">
    <source>
        <dbReference type="ARBA" id="ARBA00022679"/>
    </source>
</evidence>
<dbReference type="PANTHER" id="PTHR11712">
    <property type="entry name" value="POLYKETIDE SYNTHASE-RELATED"/>
    <property type="match status" value="1"/>
</dbReference>
<dbReference type="GO" id="GO:0004315">
    <property type="term" value="F:3-oxoacyl-[acyl-carrier-protein] synthase activity"/>
    <property type="evidence" value="ECO:0007669"/>
    <property type="project" value="TreeGrafter"/>
</dbReference>
<dbReference type="Pfam" id="PF00109">
    <property type="entry name" value="ketoacyl-synt"/>
    <property type="match status" value="1"/>
</dbReference>
<feature type="compositionally biased region" description="Basic and acidic residues" evidence="5">
    <location>
        <begin position="1"/>
        <end position="13"/>
    </location>
</feature>
<accession>A0A646KR45</accession>
<dbReference type="Proteomes" id="UP000419138">
    <property type="component" value="Unassembled WGS sequence"/>
</dbReference>
<dbReference type="InterPro" id="IPR016039">
    <property type="entry name" value="Thiolase-like"/>
</dbReference>
<evidence type="ECO:0000259" key="6">
    <source>
        <dbReference type="PROSITE" id="PS52004"/>
    </source>
</evidence>
<keyword evidence="2 4" id="KW-0808">Transferase</keyword>
<dbReference type="Pfam" id="PF02801">
    <property type="entry name" value="Ketoacyl-synt_C"/>
    <property type="match status" value="1"/>
</dbReference>
<evidence type="ECO:0000256" key="3">
    <source>
        <dbReference type="ARBA" id="ARBA00023315"/>
    </source>
</evidence>
<comment type="caution">
    <text evidence="7">The sequence shown here is derived from an EMBL/GenBank/DDBJ whole genome shotgun (WGS) entry which is preliminary data.</text>
</comment>
<gene>
    <name evidence="7" type="ORF">FF041_33060</name>
</gene>